<dbReference type="EMBL" id="JBJUVG010000010">
    <property type="protein sequence ID" value="MFM9414122.1"/>
    <property type="molecule type" value="Genomic_DNA"/>
</dbReference>
<keyword evidence="2" id="KW-0812">Transmembrane</keyword>
<name>A0ABW9H0Q5_9FIRM</name>
<evidence type="ECO:0000313" key="3">
    <source>
        <dbReference type="EMBL" id="MFM9414122.1"/>
    </source>
</evidence>
<evidence type="ECO:0000256" key="2">
    <source>
        <dbReference type="SAM" id="Phobius"/>
    </source>
</evidence>
<keyword evidence="4" id="KW-1185">Reference proteome</keyword>
<reference evidence="3 4" key="1">
    <citation type="journal article" date="2016" name="Int. J. Syst. Evol. Microbiol.">
        <title>Peptococcus simiae sp. nov., isolated from rhesus macaque faeces and emended description of the genus Peptococcus.</title>
        <authorList>
            <person name="Shkoporov A.N."/>
            <person name="Efimov B.A."/>
            <person name="Kondova I."/>
            <person name="Ouwerling B."/>
            <person name="Chaplin A.V."/>
            <person name="Shcherbakova V.A."/>
            <person name="Langermans J.A.M."/>
        </authorList>
    </citation>
    <scope>NUCLEOTIDE SEQUENCE [LARGE SCALE GENOMIC DNA]</scope>
    <source>
        <strain evidence="3 4">M108</strain>
    </source>
</reference>
<feature type="transmembrane region" description="Helical" evidence="2">
    <location>
        <begin position="77"/>
        <end position="96"/>
    </location>
</feature>
<evidence type="ECO:0000256" key="1">
    <source>
        <dbReference type="ARBA" id="ARBA00022649"/>
    </source>
</evidence>
<dbReference type="SUPFAM" id="SSF143011">
    <property type="entry name" value="RelE-like"/>
    <property type="match status" value="1"/>
</dbReference>
<comment type="caution">
    <text evidence="3">The sequence shown here is derived from an EMBL/GenBank/DDBJ whole genome shotgun (WGS) entry which is preliminary data.</text>
</comment>
<gene>
    <name evidence="3" type="ORF">ACKQTC_07055</name>
</gene>
<protein>
    <submittedName>
        <fullName evidence="3">Type II toxin-antitoxin system RelE/ParE family toxin</fullName>
    </submittedName>
</protein>
<keyword evidence="2" id="KW-1133">Transmembrane helix</keyword>
<dbReference type="Proteomes" id="UP001631949">
    <property type="component" value="Unassembled WGS sequence"/>
</dbReference>
<dbReference type="RefSeq" id="WP_408977737.1">
    <property type="nucleotide sequence ID" value="NZ_JBJUVG010000010.1"/>
</dbReference>
<proteinExistence type="predicted"/>
<keyword evidence="2" id="KW-0472">Membrane</keyword>
<organism evidence="3 4">
    <name type="scientific">Peptococcus simiae</name>
    <dbReference type="NCBI Taxonomy" id="1643805"/>
    <lineage>
        <taxon>Bacteria</taxon>
        <taxon>Bacillati</taxon>
        <taxon>Bacillota</taxon>
        <taxon>Clostridia</taxon>
        <taxon>Eubacteriales</taxon>
        <taxon>Peptococcaceae</taxon>
        <taxon>Peptococcus</taxon>
    </lineage>
</organism>
<sequence>MSNSYAVVYSSEAKSDLKKIYSYIAFSLLAPETAQSQINRIREAVRSLEFMPTRNPVLNRSPWRNRSMYNMPIDNFIIFYMISSNISTVTIIRIVYSGRNICTMPALTERADKE</sequence>
<accession>A0ABW9H0Q5</accession>
<dbReference type="Pfam" id="PF05016">
    <property type="entry name" value="ParE_toxin"/>
    <property type="match status" value="1"/>
</dbReference>
<evidence type="ECO:0000313" key="4">
    <source>
        <dbReference type="Proteomes" id="UP001631949"/>
    </source>
</evidence>
<dbReference type="InterPro" id="IPR035093">
    <property type="entry name" value="RelE/ParE_toxin_dom_sf"/>
</dbReference>
<keyword evidence="1" id="KW-1277">Toxin-antitoxin system</keyword>
<dbReference type="Gene3D" id="3.30.2310.20">
    <property type="entry name" value="RelE-like"/>
    <property type="match status" value="1"/>
</dbReference>
<dbReference type="InterPro" id="IPR007712">
    <property type="entry name" value="RelE/ParE_toxin"/>
</dbReference>